<sequence>MRNLRDWLDHLSDTERLMVSKTGVDPRFEVMTWIEQFEGKKACFFPEPKGYSIPVVGGALGQRSWIAEIMNVKEEDMLESILRALHHPLPWKVVNQESAPVHEVIIDKNIDLLKLLPVVTHHEKDAAPFITSGLVHGLNLKTGKQNTSINRMQVHLPDKLGILMLPRDLHAYYQDADKEGVPLPITITIGHDPITKLSSQLMAPRDQSELEIAGALRGQPLEVVKSYTNDIFIPAEAEIAIEGEILPGLRALEGPFGEFPKYYTGCSMLPVVQIKCITHRRNPIYETNHPSGLENIVLGGVPREASFLERIRLSFPNVLDLRLTPGGLGRYHLIIKMKKSNPGEAKNVIACAFGCHYDIKQVIVVDDDINIDDPTQVEWAVATRFQADRDLVVIQRALGSKLDPSAIKHTLSSKVGIDATKYLDALDKFYVTQVPSPEHYVFTKPDEVLMQKFKKYIA</sequence>
<feature type="domain" description="3-octaprenyl-4-hydroxybenzoate carboxy-lyase-like C-terminal" evidence="4">
    <location>
        <begin position="297"/>
        <end position="419"/>
    </location>
</feature>
<reference evidence="5 6" key="1">
    <citation type="submission" date="2014-06" db="EMBL/GenBank/DDBJ databases">
        <authorList>
            <person name="Urmite Genomes Urmite Genomes"/>
        </authorList>
    </citation>
    <scope>NUCLEOTIDE SEQUENCE [LARGE SCALE GENOMIC DNA]</scope>
</reference>
<dbReference type="Gene3D" id="3.40.1670.10">
    <property type="entry name" value="UbiD C-terminal domain-like"/>
    <property type="match status" value="1"/>
</dbReference>
<feature type="domain" description="3-octaprenyl-4-hydroxybenzoate carboxy-lyase-like N-terminal" evidence="3">
    <location>
        <begin position="8"/>
        <end position="85"/>
    </location>
</feature>
<dbReference type="EMBL" id="CCSB01000002">
    <property type="protein sequence ID" value="CDZ77772.1"/>
    <property type="molecule type" value="Genomic_DNA"/>
</dbReference>
<dbReference type="Pfam" id="PF01977">
    <property type="entry name" value="UbiD"/>
    <property type="match status" value="1"/>
</dbReference>
<dbReference type="STRING" id="1034943.BN59_02062"/>
<dbReference type="RefSeq" id="WP_043874253.1">
    <property type="nucleotide sequence ID" value="NZ_CCVW01000002.1"/>
</dbReference>
<dbReference type="Pfam" id="PF20695">
    <property type="entry name" value="UbiD_N"/>
    <property type="match status" value="1"/>
</dbReference>
<feature type="domain" description="3-octaprenyl-4-hydroxybenzoate carboxy-lyase-like Rift-related" evidence="2">
    <location>
        <begin position="92"/>
        <end position="288"/>
    </location>
</feature>
<comment type="similarity">
    <text evidence="1">Belongs to the UbiD family.</text>
</comment>
<dbReference type="Proteomes" id="UP000044071">
    <property type="component" value="Unassembled WGS sequence"/>
</dbReference>
<dbReference type="PANTHER" id="PTHR30108:SF17">
    <property type="entry name" value="FERULIC ACID DECARBOXYLASE 1"/>
    <property type="match status" value="1"/>
</dbReference>
<dbReference type="PANTHER" id="PTHR30108">
    <property type="entry name" value="3-OCTAPRENYL-4-HYDROXYBENZOATE CARBOXY-LYASE-RELATED"/>
    <property type="match status" value="1"/>
</dbReference>
<proteinExistence type="inferred from homology"/>
<dbReference type="OrthoDB" id="9809841at2"/>
<name>A0A078KXL2_9GAMM</name>
<keyword evidence="6" id="KW-1185">Reference proteome</keyword>
<dbReference type="GO" id="GO:0006744">
    <property type="term" value="P:ubiquinone biosynthetic process"/>
    <property type="evidence" value="ECO:0007669"/>
    <property type="project" value="TreeGrafter"/>
</dbReference>
<dbReference type="GO" id="GO:0005829">
    <property type="term" value="C:cytosol"/>
    <property type="evidence" value="ECO:0007669"/>
    <property type="project" value="TreeGrafter"/>
</dbReference>
<dbReference type="InterPro" id="IPR049383">
    <property type="entry name" value="UbiD-like_N"/>
</dbReference>
<dbReference type="InterPro" id="IPR048304">
    <property type="entry name" value="UbiD_Rift_dom"/>
</dbReference>
<dbReference type="GO" id="GO:0008694">
    <property type="term" value="F:4-hydroxy-3-polyprenylbenzoate decarboxylase activity"/>
    <property type="evidence" value="ECO:0007669"/>
    <property type="project" value="TreeGrafter"/>
</dbReference>
<evidence type="ECO:0000259" key="2">
    <source>
        <dbReference type="Pfam" id="PF01977"/>
    </source>
</evidence>
<dbReference type="Pfam" id="PF20696">
    <property type="entry name" value="UbiD_C"/>
    <property type="match status" value="1"/>
</dbReference>
<dbReference type="AlphaFoldDB" id="A0A078KXL2"/>
<gene>
    <name evidence="5" type="primary">bsdC_2</name>
    <name evidence="5" type="ORF">BN59_02062</name>
</gene>
<evidence type="ECO:0000313" key="6">
    <source>
        <dbReference type="Proteomes" id="UP000044071"/>
    </source>
</evidence>
<evidence type="ECO:0000259" key="3">
    <source>
        <dbReference type="Pfam" id="PF20695"/>
    </source>
</evidence>
<dbReference type="InterPro" id="IPR049381">
    <property type="entry name" value="UbiD-like_C"/>
</dbReference>
<dbReference type="FunFam" id="3.40.1670.10:FF:000003">
    <property type="entry name" value="Phenolic acid decarboxylase"/>
    <property type="match status" value="1"/>
</dbReference>
<dbReference type="NCBIfam" id="TIGR00148">
    <property type="entry name" value="UbiD family decarboxylase"/>
    <property type="match status" value="1"/>
</dbReference>
<evidence type="ECO:0000313" key="5">
    <source>
        <dbReference type="EMBL" id="CDZ77772.1"/>
    </source>
</evidence>
<evidence type="ECO:0000256" key="1">
    <source>
        <dbReference type="ARBA" id="ARBA00010021"/>
    </source>
</evidence>
<dbReference type="SUPFAM" id="SSF143968">
    <property type="entry name" value="UbiD C-terminal domain-like"/>
    <property type="match status" value="1"/>
</dbReference>
<dbReference type="InterPro" id="IPR002830">
    <property type="entry name" value="UbiD"/>
</dbReference>
<protein>
    <submittedName>
        <fullName evidence="5">Phenolic acid decarboxylase subunit C</fullName>
    </submittedName>
</protein>
<dbReference type="SUPFAM" id="SSF50475">
    <property type="entry name" value="FMN-binding split barrel"/>
    <property type="match status" value="1"/>
</dbReference>
<accession>A0A078KXL2</accession>
<dbReference type="eggNOG" id="COG0043">
    <property type="taxonomic scope" value="Bacteria"/>
</dbReference>
<evidence type="ECO:0000259" key="4">
    <source>
        <dbReference type="Pfam" id="PF20696"/>
    </source>
</evidence>
<organism evidence="5 6">
    <name type="scientific">Legionella massiliensis</name>
    <dbReference type="NCBI Taxonomy" id="1034943"/>
    <lineage>
        <taxon>Bacteria</taxon>
        <taxon>Pseudomonadati</taxon>
        <taxon>Pseudomonadota</taxon>
        <taxon>Gammaproteobacteria</taxon>
        <taxon>Legionellales</taxon>
        <taxon>Legionellaceae</taxon>
        <taxon>Legionella</taxon>
    </lineage>
</organism>